<evidence type="ECO:0000259" key="4">
    <source>
        <dbReference type="PROSITE" id="PS50113"/>
    </source>
</evidence>
<protein>
    <recommendedName>
        <fullName evidence="2">histidine kinase</fullName>
        <ecNumber evidence="2">2.7.13.3</ecNumber>
    </recommendedName>
</protein>
<keyword evidence="5" id="KW-0808">Transferase</keyword>
<dbReference type="Gene3D" id="1.10.287.130">
    <property type="match status" value="1"/>
</dbReference>
<keyword evidence="5" id="KW-0418">Kinase</keyword>
<comment type="catalytic activity">
    <reaction evidence="1">
        <text>ATP + protein L-histidine = ADP + protein N-phospho-L-histidine.</text>
        <dbReference type="EC" id="2.7.13.3"/>
    </reaction>
</comment>
<keyword evidence="3" id="KW-0175">Coiled coil</keyword>
<dbReference type="SUPFAM" id="SSF55785">
    <property type="entry name" value="PYP-like sensor domain (PAS domain)"/>
    <property type="match status" value="1"/>
</dbReference>
<dbReference type="Proteomes" id="UP000317078">
    <property type="component" value="Unassembled WGS sequence"/>
</dbReference>
<dbReference type="PANTHER" id="PTHR43065">
    <property type="entry name" value="SENSOR HISTIDINE KINASE"/>
    <property type="match status" value="1"/>
</dbReference>
<feature type="coiled-coil region" evidence="3">
    <location>
        <begin position="59"/>
        <end position="97"/>
    </location>
</feature>
<comment type="caution">
    <text evidence="5">The sequence shown here is derived from an EMBL/GenBank/DDBJ whole genome shotgun (WGS) entry which is preliminary data.</text>
</comment>
<dbReference type="InterPro" id="IPR000700">
    <property type="entry name" value="PAS-assoc_C"/>
</dbReference>
<dbReference type="GO" id="GO:0000155">
    <property type="term" value="F:phosphorelay sensor kinase activity"/>
    <property type="evidence" value="ECO:0007669"/>
    <property type="project" value="InterPro"/>
</dbReference>
<reference evidence="5 6" key="1">
    <citation type="journal article" date="2019" name="Environ. Microbiol.">
        <title>Species interactions and distinct microbial communities in high Arctic permafrost affected cryosols are associated with the CH4 and CO2 gas fluxes.</title>
        <authorList>
            <person name="Altshuler I."/>
            <person name="Hamel J."/>
            <person name="Turney S."/>
            <person name="Magnuson E."/>
            <person name="Levesque R."/>
            <person name="Greer C."/>
            <person name="Whyte L.G."/>
        </authorList>
    </citation>
    <scope>NUCLEOTIDE SEQUENCE [LARGE SCALE GENOMIC DNA]</scope>
    <source>
        <strain evidence="5 6">S9.3B</strain>
    </source>
</reference>
<evidence type="ECO:0000256" key="3">
    <source>
        <dbReference type="SAM" id="Coils"/>
    </source>
</evidence>
<proteinExistence type="predicted"/>
<evidence type="ECO:0000256" key="1">
    <source>
        <dbReference type="ARBA" id="ARBA00000085"/>
    </source>
</evidence>
<sequence>PVVRAAMAEARAGRPARFTAFGPTAKGAPRWRDVSFSSLPGANGEAPRLLAVARDVTAAKEAEAVLRENDARLRELAETLEDRVREEVAARETAQARLVQAEKLAALGQLAGGIAHDFNNVMQAVSGGAGLIRRRPGNAAGVERLARMIEDATRRGASITQRLLTFSRRASCGPRPSRCRPC</sequence>
<accession>A0A502E5I0</accession>
<dbReference type="PANTHER" id="PTHR43065:SF42">
    <property type="entry name" value="TWO-COMPONENT SENSOR PPRA"/>
    <property type="match status" value="1"/>
</dbReference>
<dbReference type="EC" id="2.7.13.3" evidence="2"/>
<feature type="non-terminal residue" evidence="5">
    <location>
        <position position="1"/>
    </location>
</feature>
<evidence type="ECO:0000313" key="6">
    <source>
        <dbReference type="Proteomes" id="UP000317078"/>
    </source>
</evidence>
<dbReference type="SMART" id="SM00388">
    <property type="entry name" value="HisKA"/>
    <property type="match status" value="1"/>
</dbReference>
<keyword evidence="6" id="KW-1185">Reference proteome</keyword>
<dbReference type="InterPro" id="IPR003661">
    <property type="entry name" value="HisK_dim/P_dom"/>
</dbReference>
<dbReference type="InterPro" id="IPR035965">
    <property type="entry name" value="PAS-like_dom_sf"/>
</dbReference>
<organism evidence="5 6">
    <name type="scientific">Muricoccus nepalensis</name>
    <dbReference type="NCBI Taxonomy" id="1854500"/>
    <lineage>
        <taxon>Bacteria</taxon>
        <taxon>Pseudomonadati</taxon>
        <taxon>Pseudomonadota</taxon>
        <taxon>Alphaproteobacteria</taxon>
        <taxon>Acetobacterales</taxon>
        <taxon>Roseomonadaceae</taxon>
        <taxon>Muricoccus</taxon>
    </lineage>
</organism>
<dbReference type="AlphaFoldDB" id="A0A502E5I0"/>
<dbReference type="InterPro" id="IPR036097">
    <property type="entry name" value="HisK_dim/P_sf"/>
</dbReference>
<evidence type="ECO:0000313" key="5">
    <source>
        <dbReference type="EMBL" id="TPG32988.1"/>
    </source>
</evidence>
<dbReference type="EMBL" id="RCZP01000143">
    <property type="protein sequence ID" value="TPG32988.1"/>
    <property type="molecule type" value="Genomic_DNA"/>
</dbReference>
<evidence type="ECO:0000256" key="2">
    <source>
        <dbReference type="ARBA" id="ARBA00012438"/>
    </source>
</evidence>
<feature type="domain" description="PAC" evidence="4">
    <location>
        <begin position="14"/>
        <end position="68"/>
    </location>
</feature>
<dbReference type="PROSITE" id="PS50113">
    <property type="entry name" value="PAC"/>
    <property type="match status" value="1"/>
</dbReference>
<gene>
    <name evidence="5" type="ORF">EAH89_30840</name>
</gene>
<name>A0A502E5I0_9PROT</name>
<dbReference type="SUPFAM" id="SSF47384">
    <property type="entry name" value="Homodimeric domain of signal transducing histidine kinase"/>
    <property type="match status" value="1"/>
</dbReference>
<dbReference type="Gene3D" id="3.30.450.20">
    <property type="entry name" value="PAS domain"/>
    <property type="match status" value="1"/>
</dbReference>